<dbReference type="InterPro" id="IPR003658">
    <property type="entry name" value="Anti-sigma_ant"/>
</dbReference>
<dbReference type="SUPFAM" id="SSF52091">
    <property type="entry name" value="SpoIIaa-like"/>
    <property type="match status" value="1"/>
</dbReference>
<dbReference type="PROSITE" id="PS50801">
    <property type="entry name" value="STAS"/>
    <property type="match status" value="1"/>
</dbReference>
<keyword evidence="5" id="KW-1185">Reference proteome</keyword>
<dbReference type="GO" id="GO:0043856">
    <property type="term" value="F:anti-sigma factor antagonist activity"/>
    <property type="evidence" value="ECO:0007669"/>
    <property type="project" value="InterPro"/>
</dbReference>
<dbReference type="CDD" id="cd07043">
    <property type="entry name" value="STAS_anti-anti-sigma_factors"/>
    <property type="match status" value="1"/>
</dbReference>
<evidence type="ECO:0000313" key="5">
    <source>
        <dbReference type="Proteomes" id="UP000654482"/>
    </source>
</evidence>
<evidence type="ECO:0000256" key="1">
    <source>
        <dbReference type="ARBA" id="ARBA00009013"/>
    </source>
</evidence>
<comment type="caution">
    <text evidence="4">The sequence shown here is derived from an EMBL/GenBank/DDBJ whole genome shotgun (WGS) entry which is preliminary data.</text>
</comment>
<protein>
    <recommendedName>
        <fullName evidence="2">Anti-sigma factor antagonist</fullName>
    </recommendedName>
</protein>
<dbReference type="Pfam" id="PF01740">
    <property type="entry name" value="STAS"/>
    <property type="match status" value="1"/>
</dbReference>
<feature type="domain" description="STAS" evidence="3">
    <location>
        <begin position="1"/>
        <end position="111"/>
    </location>
</feature>
<gene>
    <name evidence="4" type="ORF">IQ249_22645</name>
</gene>
<dbReference type="EMBL" id="JADEWZ010000056">
    <property type="protein sequence ID" value="MBE9118692.1"/>
    <property type="molecule type" value="Genomic_DNA"/>
</dbReference>
<proteinExistence type="inferred from homology"/>
<dbReference type="InterPro" id="IPR036513">
    <property type="entry name" value="STAS_dom_sf"/>
</dbReference>
<dbReference type="NCBIfam" id="TIGR00377">
    <property type="entry name" value="ant_ant_sig"/>
    <property type="match status" value="1"/>
</dbReference>
<dbReference type="PANTHER" id="PTHR33495">
    <property type="entry name" value="ANTI-SIGMA FACTOR ANTAGONIST TM_1081-RELATED-RELATED"/>
    <property type="match status" value="1"/>
</dbReference>
<organism evidence="4 5">
    <name type="scientific">Lusitaniella coriacea LEGE 07157</name>
    <dbReference type="NCBI Taxonomy" id="945747"/>
    <lineage>
        <taxon>Bacteria</taxon>
        <taxon>Bacillati</taxon>
        <taxon>Cyanobacteriota</taxon>
        <taxon>Cyanophyceae</taxon>
        <taxon>Spirulinales</taxon>
        <taxon>Lusitaniellaceae</taxon>
        <taxon>Lusitaniella</taxon>
    </lineage>
</organism>
<accession>A0A8J7E295</accession>
<sequence>MNSIALDRNIATIFPQGSINASNAVAFKKQLIETIATQNASFLLVDMEQVNFLDSAGLMAFVAAYRLSKSLGRRLALCSVAPSVKIIFDLTQLDNTFEIFENRRAFEQTLS</sequence>
<comment type="similarity">
    <text evidence="1 2">Belongs to the anti-sigma-factor antagonist family.</text>
</comment>
<dbReference type="Gene3D" id="3.30.750.24">
    <property type="entry name" value="STAS domain"/>
    <property type="match status" value="1"/>
</dbReference>
<name>A0A8J7E295_9CYAN</name>
<reference evidence="4" key="1">
    <citation type="submission" date="2020-10" db="EMBL/GenBank/DDBJ databases">
        <authorList>
            <person name="Castelo-Branco R."/>
            <person name="Eusebio N."/>
            <person name="Adriana R."/>
            <person name="Vieira A."/>
            <person name="Brugerolle De Fraissinette N."/>
            <person name="Rezende De Castro R."/>
            <person name="Schneider M.P."/>
            <person name="Vasconcelos V."/>
            <person name="Leao P.N."/>
        </authorList>
    </citation>
    <scope>NUCLEOTIDE SEQUENCE</scope>
    <source>
        <strain evidence="4">LEGE 07157</strain>
    </source>
</reference>
<evidence type="ECO:0000256" key="2">
    <source>
        <dbReference type="RuleBase" id="RU003749"/>
    </source>
</evidence>
<dbReference type="InterPro" id="IPR002645">
    <property type="entry name" value="STAS_dom"/>
</dbReference>
<dbReference type="AlphaFoldDB" id="A0A8J7E295"/>
<dbReference type="RefSeq" id="WP_194031780.1">
    <property type="nucleotide sequence ID" value="NZ_JADEWZ010000056.1"/>
</dbReference>
<dbReference type="PANTHER" id="PTHR33495:SF2">
    <property type="entry name" value="ANTI-SIGMA FACTOR ANTAGONIST TM_1081-RELATED"/>
    <property type="match status" value="1"/>
</dbReference>
<evidence type="ECO:0000313" key="4">
    <source>
        <dbReference type="EMBL" id="MBE9118692.1"/>
    </source>
</evidence>
<dbReference type="Proteomes" id="UP000654482">
    <property type="component" value="Unassembled WGS sequence"/>
</dbReference>
<evidence type="ECO:0000259" key="3">
    <source>
        <dbReference type="PROSITE" id="PS50801"/>
    </source>
</evidence>